<comment type="function">
    <text evidence="10">Master enzyme that delivers sulfur to a number of partners involved in Fe-S cluster assembly, tRNA modification or cofactor biosynthesis. Catalyzes the removal of elemental sulfur atoms from cysteine to produce alanine. Functions as a sulfur delivery protein for Fe-S cluster synthesis onto IscU, an Fe-S scaffold assembly protein, as well as other S acceptor proteins.</text>
</comment>
<evidence type="ECO:0000256" key="1">
    <source>
        <dbReference type="ARBA" id="ARBA00001933"/>
    </source>
</evidence>
<evidence type="ECO:0000256" key="10">
    <source>
        <dbReference type="HAMAP-Rule" id="MF_00331"/>
    </source>
</evidence>
<proteinExistence type="inferred from homology"/>
<dbReference type="InterPro" id="IPR015421">
    <property type="entry name" value="PyrdxlP-dep_Trfase_major"/>
</dbReference>
<dbReference type="Proteomes" id="UP000463883">
    <property type="component" value="Chromosome"/>
</dbReference>
<evidence type="ECO:0000256" key="2">
    <source>
        <dbReference type="ARBA" id="ARBA00006490"/>
    </source>
</evidence>
<evidence type="ECO:0000256" key="11">
    <source>
        <dbReference type="RuleBase" id="RU004504"/>
    </source>
</evidence>
<dbReference type="InterPro" id="IPR020578">
    <property type="entry name" value="Aminotrans_V_PyrdxlP_BS"/>
</dbReference>
<evidence type="ECO:0000256" key="5">
    <source>
        <dbReference type="ARBA" id="ARBA00022723"/>
    </source>
</evidence>
<dbReference type="PANTHER" id="PTHR11601">
    <property type="entry name" value="CYSTEINE DESULFURYLASE FAMILY MEMBER"/>
    <property type="match status" value="1"/>
</dbReference>
<accession>A0A6P1MQ15</accession>
<gene>
    <name evidence="13" type="primary">nifS</name>
    <name evidence="10" type="synonym">iscS</name>
    <name evidence="13" type="ORF">Ami3637_16385</name>
</gene>
<feature type="domain" description="Aminotransferase class V" evidence="12">
    <location>
        <begin position="4"/>
        <end position="366"/>
    </location>
</feature>
<dbReference type="EC" id="2.8.1.7" evidence="10"/>
<evidence type="ECO:0000256" key="6">
    <source>
        <dbReference type="ARBA" id="ARBA00022898"/>
    </source>
</evidence>
<evidence type="ECO:0000256" key="8">
    <source>
        <dbReference type="ARBA" id="ARBA00023014"/>
    </source>
</evidence>
<feature type="active site" description="Cysteine persulfide intermediate" evidence="10">
    <location>
        <position position="325"/>
    </location>
</feature>
<dbReference type="UniPathway" id="UPA00266"/>
<organism evidence="13 14">
    <name type="scientific">Aminipila terrae</name>
    <dbReference type="NCBI Taxonomy" id="2697030"/>
    <lineage>
        <taxon>Bacteria</taxon>
        <taxon>Bacillati</taxon>
        <taxon>Bacillota</taxon>
        <taxon>Clostridia</taxon>
        <taxon>Peptostreptococcales</taxon>
        <taxon>Anaerovoracaceae</taxon>
        <taxon>Aminipila</taxon>
    </lineage>
</organism>
<dbReference type="SUPFAM" id="SSF53383">
    <property type="entry name" value="PLP-dependent transferases"/>
    <property type="match status" value="1"/>
</dbReference>
<dbReference type="GO" id="GO:1990221">
    <property type="term" value="C:L-cysteine desulfurase complex"/>
    <property type="evidence" value="ECO:0007669"/>
    <property type="project" value="UniProtKB-ARBA"/>
</dbReference>
<dbReference type="KEGG" id="amic:Ami3637_16385"/>
<comment type="similarity">
    <text evidence="2 10">Belongs to the class-V pyridoxal-phosphate-dependent aminotransferase family. NifS/IscS subfamily.</text>
</comment>
<reference evidence="13 14" key="1">
    <citation type="submission" date="2020-01" db="EMBL/GenBank/DDBJ databases">
        <title>Genomic analysis of Aminipila sp. CBA3637.</title>
        <authorList>
            <person name="Kim Y.B."/>
            <person name="Roh S.W."/>
        </authorList>
    </citation>
    <scope>NUCLEOTIDE SEQUENCE [LARGE SCALE GENOMIC DNA]</scope>
    <source>
        <strain evidence="13 14">CBA3637</strain>
    </source>
</reference>
<feature type="binding site" description="via persulfide group" evidence="10">
    <location>
        <position position="325"/>
    </location>
    <ligand>
        <name>[2Fe-2S] cluster</name>
        <dbReference type="ChEBI" id="CHEBI:190135"/>
        <note>ligand shared with IscU</note>
    </ligand>
</feature>
<dbReference type="InterPro" id="IPR000192">
    <property type="entry name" value="Aminotrans_V_dom"/>
</dbReference>
<keyword evidence="8 10" id="KW-0411">Iron-sulfur</keyword>
<evidence type="ECO:0000256" key="3">
    <source>
        <dbReference type="ARBA" id="ARBA00022490"/>
    </source>
</evidence>
<feature type="binding site" evidence="10">
    <location>
        <begin position="199"/>
        <end position="201"/>
    </location>
    <ligand>
        <name>pyridoxal 5'-phosphate</name>
        <dbReference type="ChEBI" id="CHEBI:597326"/>
    </ligand>
</feature>
<keyword evidence="4 10" id="KW-0808">Transferase</keyword>
<keyword evidence="7 10" id="KW-0408">Iron</keyword>
<dbReference type="InterPro" id="IPR015422">
    <property type="entry name" value="PyrdxlP-dep_Trfase_small"/>
</dbReference>
<feature type="binding site" evidence="10">
    <location>
        <position position="179"/>
    </location>
    <ligand>
        <name>pyridoxal 5'-phosphate</name>
        <dbReference type="ChEBI" id="CHEBI:597326"/>
    </ligand>
</feature>
<dbReference type="GO" id="GO:0046872">
    <property type="term" value="F:metal ion binding"/>
    <property type="evidence" value="ECO:0007669"/>
    <property type="project" value="UniProtKB-KW"/>
</dbReference>
<evidence type="ECO:0000256" key="4">
    <source>
        <dbReference type="ARBA" id="ARBA00022679"/>
    </source>
</evidence>
<dbReference type="Gene3D" id="1.10.260.50">
    <property type="match status" value="1"/>
</dbReference>
<dbReference type="NCBIfam" id="NF002806">
    <property type="entry name" value="PRK02948.1"/>
    <property type="match status" value="1"/>
</dbReference>
<dbReference type="PIRSF" id="PIRSF005572">
    <property type="entry name" value="NifS"/>
    <property type="match status" value="1"/>
</dbReference>
<name>A0A6P1MQ15_9FIRM</name>
<keyword evidence="5 10" id="KW-0479">Metal-binding</keyword>
<dbReference type="Gene3D" id="3.90.1150.10">
    <property type="entry name" value="Aspartate Aminotransferase, domain 1"/>
    <property type="match status" value="1"/>
</dbReference>
<protein>
    <recommendedName>
        <fullName evidence="10">Cysteine desulfurase IscS</fullName>
        <ecNumber evidence="10">2.8.1.7</ecNumber>
    </recommendedName>
</protein>
<dbReference type="PROSITE" id="PS00595">
    <property type="entry name" value="AA_TRANSFER_CLASS_5"/>
    <property type="match status" value="1"/>
</dbReference>
<dbReference type="GO" id="GO:0051537">
    <property type="term" value="F:2 iron, 2 sulfur cluster binding"/>
    <property type="evidence" value="ECO:0007669"/>
    <property type="project" value="UniProtKB-UniRule"/>
</dbReference>
<evidence type="ECO:0000256" key="7">
    <source>
        <dbReference type="ARBA" id="ARBA00023004"/>
    </source>
</evidence>
<dbReference type="PANTHER" id="PTHR11601:SF34">
    <property type="entry name" value="CYSTEINE DESULFURASE"/>
    <property type="match status" value="1"/>
</dbReference>
<dbReference type="GO" id="GO:0044571">
    <property type="term" value="P:[2Fe-2S] cluster assembly"/>
    <property type="evidence" value="ECO:0007669"/>
    <property type="project" value="UniProtKB-UniRule"/>
</dbReference>
<evidence type="ECO:0000259" key="12">
    <source>
        <dbReference type="Pfam" id="PF00266"/>
    </source>
</evidence>
<comment type="catalytic activity">
    <reaction evidence="9 10">
        <text>(sulfur carrier)-H + L-cysteine = (sulfur carrier)-SH + L-alanine</text>
        <dbReference type="Rhea" id="RHEA:43892"/>
        <dbReference type="Rhea" id="RHEA-COMP:14737"/>
        <dbReference type="Rhea" id="RHEA-COMP:14739"/>
        <dbReference type="ChEBI" id="CHEBI:29917"/>
        <dbReference type="ChEBI" id="CHEBI:35235"/>
        <dbReference type="ChEBI" id="CHEBI:57972"/>
        <dbReference type="ChEBI" id="CHEBI:64428"/>
        <dbReference type="EC" id="2.8.1.7"/>
    </reaction>
</comment>
<dbReference type="GO" id="GO:0030170">
    <property type="term" value="F:pyridoxal phosphate binding"/>
    <property type="evidence" value="ECO:0007669"/>
    <property type="project" value="UniProtKB-UniRule"/>
</dbReference>
<keyword evidence="3 10" id="KW-0963">Cytoplasm</keyword>
<dbReference type="Pfam" id="PF00266">
    <property type="entry name" value="Aminotran_5"/>
    <property type="match status" value="1"/>
</dbReference>
<dbReference type="NCBIfam" id="TIGR03402">
    <property type="entry name" value="FeS_nifS"/>
    <property type="match status" value="1"/>
</dbReference>
<dbReference type="Gene3D" id="3.40.640.10">
    <property type="entry name" value="Type I PLP-dependent aspartate aminotransferase-like (Major domain)"/>
    <property type="match status" value="1"/>
</dbReference>
<evidence type="ECO:0000313" key="14">
    <source>
        <dbReference type="Proteomes" id="UP000463883"/>
    </source>
</evidence>
<dbReference type="FunFam" id="3.40.640.10:FF:000084">
    <property type="entry name" value="IscS-like cysteine desulfurase"/>
    <property type="match status" value="1"/>
</dbReference>
<evidence type="ECO:0000313" key="13">
    <source>
        <dbReference type="EMBL" id="QHI73746.1"/>
    </source>
</evidence>
<keyword evidence="14" id="KW-1185">Reference proteome</keyword>
<feature type="modified residue" description="N6-(pyridoxal phosphate)lysine" evidence="10">
    <location>
        <position position="202"/>
    </location>
</feature>
<dbReference type="InterPro" id="IPR015424">
    <property type="entry name" value="PyrdxlP-dep_Trfase"/>
</dbReference>
<dbReference type="EMBL" id="CP047591">
    <property type="protein sequence ID" value="QHI73746.1"/>
    <property type="molecule type" value="Genomic_DNA"/>
</dbReference>
<dbReference type="GO" id="GO:0006520">
    <property type="term" value="P:amino acid metabolic process"/>
    <property type="evidence" value="ECO:0007669"/>
    <property type="project" value="InterPro"/>
</dbReference>
<dbReference type="RefSeq" id="WP_162363511.1">
    <property type="nucleotide sequence ID" value="NZ_CP047591.1"/>
</dbReference>
<keyword evidence="6 10" id="KW-0663">Pyridoxal phosphate</keyword>
<dbReference type="AlphaFoldDB" id="A0A6P1MQ15"/>
<feature type="binding site" evidence="10">
    <location>
        <begin position="71"/>
        <end position="72"/>
    </location>
    <ligand>
        <name>pyridoxal 5'-phosphate</name>
        <dbReference type="ChEBI" id="CHEBI:597326"/>
    </ligand>
</feature>
<dbReference type="InterPro" id="IPR010240">
    <property type="entry name" value="Cys_deSase_IscS"/>
</dbReference>
<comment type="subcellular location">
    <subcellularLocation>
        <location evidence="10">Cytoplasm</location>
    </subcellularLocation>
</comment>
<dbReference type="InterPro" id="IPR016454">
    <property type="entry name" value="Cysteine_dSase"/>
</dbReference>
<comment type="cofactor">
    <cofactor evidence="1 10 11">
        <name>pyridoxal 5'-phosphate</name>
        <dbReference type="ChEBI" id="CHEBI:597326"/>
    </cofactor>
</comment>
<sequence length="389" mass="42519">MRQVYLDYSATTPVKEDVLNAMIPYFTEKFGNPSSLYTVGTVSREAIEKARGQVAKLINAQDKEIFFTSSGTEADNWAVFGIVDALKNKGNHIITTKIEHHALLHTGDFLEKHGYDVTYLDVEPDGRVNPEALKAAITDKTILISIMFVNNEVGTVQPIKELAAIAKERGIVFHTDAVQALGNVHIDVKDLGVDLMSVSAHKIYGPKGVGALYIRKGVQLSNFMHGGAQESKRRAGTENLPGIVGFGKAAELAYENLDAHIKKVSELRNYFIDQVMSKIENVTLNGSKEFRHPGNANLTFEFIEGEAMLLYLDMKGIAVSTGSACSSASLVPSHVLSALGIPVEKIHGSLRFTVGEPTTKEDIDYVVEQLVEVVNKLRSISSVSKTKGW</sequence>
<feature type="binding site" evidence="10">
    <location>
        <position position="151"/>
    </location>
    <ligand>
        <name>pyridoxal 5'-phosphate</name>
        <dbReference type="ChEBI" id="CHEBI:597326"/>
    </ligand>
</feature>
<comment type="pathway">
    <text evidence="10">Cofactor biosynthesis; iron-sulfur cluster biosynthesis.</text>
</comment>
<comment type="subunit">
    <text evidence="10">Homodimer. Forms a heterotetramer with IscU, interacts with other sulfur acceptors.</text>
</comment>
<keyword evidence="10" id="KW-0001">2Fe-2S</keyword>
<dbReference type="HAMAP" id="MF_00331">
    <property type="entry name" value="Cys_desulf_IscS"/>
    <property type="match status" value="1"/>
</dbReference>
<dbReference type="InterPro" id="IPR017772">
    <property type="entry name" value="Cys_deSase_NifS_bac/arc"/>
</dbReference>
<feature type="binding site" evidence="10">
    <location>
        <position position="237"/>
    </location>
    <ligand>
        <name>pyridoxal 5'-phosphate</name>
        <dbReference type="ChEBI" id="CHEBI:597326"/>
    </ligand>
</feature>
<evidence type="ECO:0000256" key="9">
    <source>
        <dbReference type="ARBA" id="ARBA00050776"/>
    </source>
</evidence>
<dbReference type="GO" id="GO:0031071">
    <property type="term" value="F:cysteine desulfurase activity"/>
    <property type="evidence" value="ECO:0007669"/>
    <property type="project" value="UniProtKB-UniRule"/>
</dbReference>